<name>A0AAU7CES4_9BACT</name>
<dbReference type="SUPFAM" id="SSF69318">
    <property type="entry name" value="Integrin alpha N-terminal domain"/>
    <property type="match status" value="2"/>
</dbReference>
<evidence type="ECO:0000313" key="3">
    <source>
        <dbReference type="EMBL" id="XBH03645.1"/>
    </source>
</evidence>
<feature type="region of interest" description="Disordered" evidence="2">
    <location>
        <begin position="72"/>
        <end position="96"/>
    </location>
</feature>
<protein>
    <submittedName>
        <fullName evidence="3">VCBS repeat-containing protein</fullName>
    </submittedName>
</protein>
<dbReference type="Gene3D" id="2.40.128.340">
    <property type="match status" value="1"/>
</dbReference>
<reference evidence="3" key="1">
    <citation type="submission" date="2024-05" db="EMBL/GenBank/DDBJ databases">
        <title>Planctomycetes of the genus Singulisphaera possess chitinolytic capabilities.</title>
        <authorList>
            <person name="Ivanova A."/>
        </authorList>
    </citation>
    <scope>NUCLEOTIDE SEQUENCE</scope>
    <source>
        <strain evidence="3">Ch08T</strain>
    </source>
</reference>
<organism evidence="3">
    <name type="scientific">Singulisphaera sp. Ch08</name>
    <dbReference type="NCBI Taxonomy" id="3120278"/>
    <lineage>
        <taxon>Bacteria</taxon>
        <taxon>Pseudomonadati</taxon>
        <taxon>Planctomycetota</taxon>
        <taxon>Planctomycetia</taxon>
        <taxon>Isosphaerales</taxon>
        <taxon>Isosphaeraceae</taxon>
        <taxon>Singulisphaera</taxon>
    </lineage>
</organism>
<evidence type="ECO:0000256" key="1">
    <source>
        <dbReference type="ARBA" id="ARBA00022729"/>
    </source>
</evidence>
<dbReference type="InterPro" id="IPR013517">
    <property type="entry name" value="FG-GAP"/>
</dbReference>
<keyword evidence="1" id="KW-0732">Signal</keyword>
<proteinExistence type="predicted"/>
<dbReference type="PANTHER" id="PTHR46580">
    <property type="entry name" value="SENSOR KINASE-RELATED"/>
    <property type="match status" value="1"/>
</dbReference>
<dbReference type="Pfam" id="PF13517">
    <property type="entry name" value="FG-GAP_3"/>
    <property type="match status" value="3"/>
</dbReference>
<gene>
    <name evidence="3" type="ORF">V5E97_35875</name>
</gene>
<evidence type="ECO:0000256" key="2">
    <source>
        <dbReference type="SAM" id="MobiDB-lite"/>
    </source>
</evidence>
<dbReference type="AlphaFoldDB" id="A0AAU7CES4"/>
<dbReference type="RefSeq" id="WP_406696384.1">
    <property type="nucleotide sequence ID" value="NZ_CP155447.1"/>
</dbReference>
<dbReference type="PANTHER" id="PTHR46580:SF4">
    <property type="entry name" value="ATP_GTP-BINDING PROTEIN"/>
    <property type="match status" value="1"/>
</dbReference>
<dbReference type="EMBL" id="CP155447">
    <property type="protein sequence ID" value="XBH03645.1"/>
    <property type="molecule type" value="Genomic_DNA"/>
</dbReference>
<dbReference type="InterPro" id="IPR028994">
    <property type="entry name" value="Integrin_alpha_N"/>
</dbReference>
<accession>A0AAU7CES4</accession>
<dbReference type="Gene3D" id="2.130.10.130">
    <property type="entry name" value="Integrin alpha, N-terminal"/>
    <property type="match status" value="2"/>
</dbReference>
<sequence>MGWILATVLTVSTGQALGDEPRLADYFGFLPLEVYKLDPRMGNLILKDLDGDKTDDIVVVNNGRSRIDLLLSSKKPGKEPETTPADDQEPNQISSDRRMRLVSVPVNKEVVSLQIADFDGDGRPDLAFFGNPAELVIMLNDGQGGYSNVKRLNAGEAVENPNALTVGDLNRDGRADLALLETNEIEIVYQGEGGKLGEPERLPHTASNPRMLKAVDIDGDGGDDLVILDGGTDDPIRVRFSVPGGKLGPEQRFFVESPRAIAFAQIDGKAGAELLTIESQSGRARVLKLDEAENDESGTRGRLIFYPLPPGNERGRSLALGDLDGDGKVDVVVTDPANAQFLLYRQSGRTGLGAGQSFPALVGGRTVRIADLDGNGKAEVIVLSEQEKQIGRSVLDDGRLTFPTPLPISGEPVALDVADLDGDKTPEVLYVARTKTNGNENYSLRGVKREASGTFVPFRWGQEDEVPLKGLTSAPPALQILDVNRDGQPDVLAFNSFGPPLLLLGRAGGEPPAPAGGSLGPLAGVTPAGLTLAELNGPALIVAQNTFARNLQLDKQGVWEVKDQYNSGRGSAQILGAAALDLDGNGTKEVVLLDKSSKSLLFLEYRDKVYRPNGSLVVGPIDFQGMHVADLDGDGRDDLLLAGTDRFGVVLTGQKGQRLKPMASYESNRTEAKLADLAAGDLNGDGQPDIVLTDIAEHFIEIVTASSPTDLNRAFAFKIFERKSSRGLNDMIEPRDLGIGDVDGDKRADLVLIVHDRILVYRQDPGKPADEKAK</sequence>